<proteinExistence type="predicted"/>
<dbReference type="PANTHER" id="PTHR14340:SF9">
    <property type="entry name" value="FIBRONECTIN TYPE-III DOMAIN-CONTAINING PROTEIN"/>
    <property type="match status" value="1"/>
</dbReference>
<dbReference type="Proteomes" id="UP000646484">
    <property type="component" value="Unassembled WGS sequence"/>
</dbReference>
<dbReference type="InterPro" id="IPR003599">
    <property type="entry name" value="Ig_sub"/>
</dbReference>
<dbReference type="Pfam" id="PF07679">
    <property type="entry name" value="I-set"/>
    <property type="match status" value="1"/>
</dbReference>
<comment type="caution">
    <text evidence="3">The sequence shown here is derived from an EMBL/GenBank/DDBJ whole genome shotgun (WGS) entry which is preliminary data.</text>
</comment>
<dbReference type="PANTHER" id="PTHR14340">
    <property type="entry name" value="MICROFIBRIL-ASSOCIATED GLYCOPROTEIN 3"/>
    <property type="match status" value="1"/>
</dbReference>
<gene>
    <name evidence="3" type="ORF">H8S64_21355</name>
</gene>
<dbReference type="InterPro" id="IPR013098">
    <property type="entry name" value="Ig_I-set"/>
</dbReference>
<evidence type="ECO:0000313" key="4">
    <source>
        <dbReference type="Proteomes" id="UP000646484"/>
    </source>
</evidence>
<dbReference type="SUPFAM" id="SSF48726">
    <property type="entry name" value="Immunoglobulin"/>
    <property type="match status" value="1"/>
</dbReference>
<protein>
    <recommendedName>
        <fullName evidence="2">Immunoglobulin domain-containing protein</fullName>
    </recommendedName>
</protein>
<evidence type="ECO:0000256" key="1">
    <source>
        <dbReference type="ARBA" id="ARBA00023319"/>
    </source>
</evidence>
<name>A0ABR7D6Q2_9BACT</name>
<evidence type="ECO:0000313" key="3">
    <source>
        <dbReference type="EMBL" id="MBC5623643.1"/>
    </source>
</evidence>
<keyword evidence="4" id="KW-1185">Reference proteome</keyword>
<sequence length="138" mass="15419">MKRLLLLMLAFVFLTGFYSEEVKAPSIQKNAKEVEIIPFAPRMYDYSHSGKVTGKVGQNIRFGVKYSGYPMPTCEVYKDGIQIVNSLIYRIRHTGAFGAGEVVVEIEEVELEDSGKYTIVLTNPLGSVSVTYVVEITE</sequence>
<dbReference type="Gene3D" id="2.60.40.10">
    <property type="entry name" value="Immunoglobulins"/>
    <property type="match status" value="1"/>
</dbReference>
<dbReference type="InterPro" id="IPR036179">
    <property type="entry name" value="Ig-like_dom_sf"/>
</dbReference>
<dbReference type="RefSeq" id="WP_099294403.1">
    <property type="nucleotide sequence ID" value="NZ_JACOOH010000013.1"/>
</dbReference>
<dbReference type="EMBL" id="JACOOH010000013">
    <property type="protein sequence ID" value="MBC5623643.1"/>
    <property type="molecule type" value="Genomic_DNA"/>
</dbReference>
<accession>A0ABR7D6Q2</accession>
<dbReference type="InterPro" id="IPR013783">
    <property type="entry name" value="Ig-like_fold"/>
</dbReference>
<evidence type="ECO:0000259" key="2">
    <source>
        <dbReference type="SMART" id="SM00409"/>
    </source>
</evidence>
<reference evidence="3 4" key="1">
    <citation type="submission" date="2020-08" db="EMBL/GenBank/DDBJ databases">
        <title>Genome public.</title>
        <authorList>
            <person name="Liu C."/>
            <person name="Sun Q."/>
        </authorList>
    </citation>
    <scope>NUCLEOTIDE SEQUENCE [LARGE SCALE GENOMIC DNA]</scope>
    <source>
        <strain evidence="3 4">NSJ-56</strain>
    </source>
</reference>
<feature type="domain" description="Immunoglobulin" evidence="2">
    <location>
        <begin position="49"/>
        <end position="137"/>
    </location>
</feature>
<organism evidence="3 4">
    <name type="scientific">Butyricimonas hominis</name>
    <dbReference type="NCBI Taxonomy" id="2763032"/>
    <lineage>
        <taxon>Bacteria</taxon>
        <taxon>Pseudomonadati</taxon>
        <taxon>Bacteroidota</taxon>
        <taxon>Bacteroidia</taxon>
        <taxon>Bacteroidales</taxon>
        <taxon>Odoribacteraceae</taxon>
        <taxon>Butyricimonas</taxon>
    </lineage>
</organism>
<keyword evidence="1" id="KW-0393">Immunoglobulin domain</keyword>
<dbReference type="SMART" id="SM00409">
    <property type="entry name" value="IG"/>
    <property type="match status" value="1"/>
</dbReference>